<evidence type="ECO:0000313" key="3">
    <source>
        <dbReference type="EMBL" id="MBA4645952.1"/>
    </source>
</evidence>
<comment type="subcellular location">
    <subcellularLocation>
        <location evidence="2">Membrane</location>
    </subcellularLocation>
</comment>
<comment type="subunit">
    <text evidence="2">Homodimer. Interacts with CIPK.</text>
</comment>
<dbReference type="EMBL" id="GISG01144183">
    <property type="protein sequence ID" value="MBA4645952.1"/>
    <property type="molecule type" value="Transcribed_RNA"/>
</dbReference>
<dbReference type="InterPro" id="IPR045198">
    <property type="entry name" value="CNBL1-10"/>
</dbReference>
<proteinExistence type="inferred from homology"/>
<reference evidence="3" key="2">
    <citation type="submission" date="2020-07" db="EMBL/GenBank/DDBJ databases">
        <authorList>
            <person name="Vera ALvarez R."/>
            <person name="Arias-Moreno D.M."/>
            <person name="Jimenez-Jacinto V."/>
            <person name="Jimenez-Bremont J.F."/>
            <person name="Swaminathan K."/>
            <person name="Moose S.P."/>
            <person name="Guerrero-Gonzalez M.L."/>
            <person name="Marino-Ramirez L."/>
            <person name="Landsman D."/>
            <person name="Rodriguez-Kessler M."/>
            <person name="Delgado-Sanchez P."/>
        </authorList>
    </citation>
    <scope>NUCLEOTIDE SEQUENCE</scope>
    <source>
        <tissue evidence="3">Cladode</tissue>
    </source>
</reference>
<evidence type="ECO:0000256" key="2">
    <source>
        <dbReference type="RuleBase" id="RU369080"/>
    </source>
</evidence>
<name>A0A7C8ZKX9_OPUST</name>
<comment type="function">
    <text evidence="2">Acts as a calcium sensor. CBL proteins interact with CIPK serine-threonine protein kinases. Binding of a CBL protein to the regulatory NAF domain of a CIPK protein lead to the activation of the kinase in a calcium-dependent manner.</text>
</comment>
<accession>A0A7C8ZKX9</accession>
<evidence type="ECO:0000256" key="1">
    <source>
        <dbReference type="ARBA" id="ARBA00022737"/>
    </source>
</evidence>
<dbReference type="PANTHER" id="PTHR23056:SF110">
    <property type="entry name" value="CALMODULIN"/>
    <property type="match status" value="1"/>
</dbReference>
<dbReference type="AlphaFoldDB" id="A0A7C8ZKX9"/>
<organism evidence="3">
    <name type="scientific">Opuntia streptacantha</name>
    <name type="common">Prickly pear cactus</name>
    <name type="synonym">Opuntia cardona</name>
    <dbReference type="NCBI Taxonomy" id="393608"/>
    <lineage>
        <taxon>Eukaryota</taxon>
        <taxon>Viridiplantae</taxon>
        <taxon>Streptophyta</taxon>
        <taxon>Embryophyta</taxon>
        <taxon>Tracheophyta</taxon>
        <taxon>Spermatophyta</taxon>
        <taxon>Magnoliopsida</taxon>
        <taxon>eudicotyledons</taxon>
        <taxon>Gunneridae</taxon>
        <taxon>Pentapetalae</taxon>
        <taxon>Caryophyllales</taxon>
        <taxon>Cactineae</taxon>
        <taxon>Cactaceae</taxon>
        <taxon>Opuntioideae</taxon>
        <taxon>Opuntia</taxon>
    </lineage>
</organism>
<dbReference type="GO" id="GO:0005509">
    <property type="term" value="F:calcium ion binding"/>
    <property type="evidence" value="ECO:0007669"/>
    <property type="project" value="UniProtKB-UniRule"/>
</dbReference>
<dbReference type="GO" id="GO:0019900">
    <property type="term" value="F:kinase binding"/>
    <property type="evidence" value="ECO:0007669"/>
    <property type="project" value="UniProtKB-UniRule"/>
</dbReference>
<sequence length="100" mass="11355">MLLKQIRSPTFMEADSKLDGGIEQEWKQFVARNPSIMKNMRLPYLMDITTSFSSLLCNMQVQDSALVTRLQFEQPTQVASADEHKFDCLWACSSPSHPSA</sequence>
<comment type="similarity">
    <text evidence="2">Belongs to the calcineurin regulatory subunit family.</text>
</comment>
<dbReference type="Gene3D" id="1.10.238.10">
    <property type="entry name" value="EF-hand"/>
    <property type="match status" value="1"/>
</dbReference>
<dbReference type="GO" id="GO:0019722">
    <property type="term" value="P:calcium-mediated signaling"/>
    <property type="evidence" value="ECO:0007669"/>
    <property type="project" value="UniProtKB-UniRule"/>
</dbReference>
<keyword evidence="2" id="KW-0106">Calcium</keyword>
<protein>
    <recommendedName>
        <fullName evidence="2">Calcineurin B-like protein</fullName>
    </recommendedName>
</protein>
<keyword evidence="2" id="KW-0472">Membrane</keyword>
<dbReference type="GO" id="GO:0016020">
    <property type="term" value="C:membrane"/>
    <property type="evidence" value="ECO:0007669"/>
    <property type="project" value="UniProtKB-SubCell"/>
</dbReference>
<dbReference type="PANTHER" id="PTHR23056">
    <property type="entry name" value="CALCINEURIN B"/>
    <property type="match status" value="1"/>
</dbReference>
<keyword evidence="1 2" id="KW-0677">Repeat</keyword>
<reference evidence="3" key="1">
    <citation type="journal article" date="2013" name="J. Plant Res.">
        <title>Effect of fungi and light on seed germination of three Opuntia species from semiarid lands of central Mexico.</title>
        <authorList>
            <person name="Delgado-Sanchez P."/>
            <person name="Jimenez-Bremont J.F."/>
            <person name="Guerrero-Gonzalez Mde L."/>
            <person name="Flores J."/>
        </authorList>
    </citation>
    <scope>NUCLEOTIDE SEQUENCE</scope>
    <source>
        <tissue evidence="3">Cladode</tissue>
    </source>
</reference>
<keyword evidence="2" id="KW-0479">Metal-binding</keyword>